<sequence length="23" mass="2679">MRFFGLKTNGLKSKDISPHFNIQ</sequence>
<protein>
    <submittedName>
        <fullName evidence="2">Uncharacterized protein</fullName>
    </submittedName>
</protein>
<dbReference type="HOGENOM" id="CLU_3422993_0_0_0"/>
<accession>M1YZ82</accession>
<organism evidence="2 3">
    <name type="scientific">Nitrospina gracilis (strain 3/211)</name>
    <dbReference type="NCBI Taxonomy" id="1266370"/>
    <lineage>
        <taxon>Bacteria</taxon>
        <taxon>Pseudomonadati</taxon>
        <taxon>Nitrospinota/Tectimicrobiota group</taxon>
        <taxon>Nitrospinota</taxon>
        <taxon>Nitrospinia</taxon>
        <taxon>Nitrospinales</taxon>
        <taxon>Nitrospinaceae</taxon>
        <taxon>Nitrospina</taxon>
    </lineage>
</organism>
<proteinExistence type="predicted"/>
<evidence type="ECO:0000313" key="2">
    <source>
        <dbReference type="EMBL" id="CCQ90794.1"/>
    </source>
</evidence>
<reference evidence="2 3" key="1">
    <citation type="journal article" date="2013" name="Front. Microbiol.">
        <title>The genome of Nitrospina gracilis illuminates the metabolism and evolution of the major marine nitrite oxidizer.</title>
        <authorList>
            <person name="Luecker S."/>
            <person name="Nowka B."/>
            <person name="Rattei T."/>
            <person name="Spieck E."/>
            <person name="and Daims H."/>
        </authorList>
    </citation>
    <scope>NUCLEOTIDE SEQUENCE [LARGE SCALE GENOMIC DNA]</scope>
    <source>
        <strain evidence="2 3">3/211</strain>
    </source>
</reference>
<comment type="caution">
    <text evidence="2">The sequence shown here is derived from an EMBL/GenBank/DDBJ whole genome shotgun (WGS) entry which is preliminary data.</text>
</comment>
<dbReference type="EMBL" id="CAQJ01000043">
    <property type="protein sequence ID" value="CCQ90794.1"/>
    <property type="molecule type" value="Genomic_DNA"/>
</dbReference>
<keyword evidence="3" id="KW-1185">Reference proteome</keyword>
<feature type="region of interest" description="Disordered" evidence="1">
    <location>
        <begin position="1"/>
        <end position="23"/>
    </location>
</feature>
<evidence type="ECO:0000313" key="3">
    <source>
        <dbReference type="Proteomes" id="UP000011704"/>
    </source>
</evidence>
<dbReference type="Proteomes" id="UP000011704">
    <property type="component" value="Unassembled WGS sequence"/>
</dbReference>
<evidence type="ECO:0000256" key="1">
    <source>
        <dbReference type="SAM" id="MobiDB-lite"/>
    </source>
</evidence>
<name>M1YZ82_NITG3</name>
<dbReference type="InParanoid" id="M1YZ82"/>
<gene>
    <name evidence="2" type="ORF">NITGR_390007</name>
</gene>
<dbReference type="AlphaFoldDB" id="M1YZ82"/>